<proteinExistence type="predicted"/>
<dbReference type="SUPFAM" id="SSF53649">
    <property type="entry name" value="Alkaline phosphatase-like"/>
    <property type="match status" value="1"/>
</dbReference>
<dbReference type="NCBIfam" id="TIGR02687">
    <property type="entry name" value="BREX-1 system phosphatase PglZ type A"/>
    <property type="match status" value="1"/>
</dbReference>
<evidence type="ECO:0000313" key="2">
    <source>
        <dbReference type="Proteomes" id="UP000321612"/>
    </source>
</evidence>
<protein>
    <submittedName>
        <fullName evidence="1">BREX-1 system phosphatase PglZ type A</fullName>
    </submittedName>
</protein>
<dbReference type="RefSeq" id="WP_130829418.1">
    <property type="nucleotide sequence ID" value="NZ_SDIK01000078.1"/>
</dbReference>
<dbReference type="Proteomes" id="UP000321612">
    <property type="component" value="Unassembled WGS sequence"/>
</dbReference>
<sequence>MSESNKDKIEKVLNGLFEKNRFVFWYNEGGEMKDFATALTIRGVEFLALDSNAFTVKYHILKGEQPERGWLIYSAHERPTDEDNWLLDLEVQGTLFSADMASLWAAECGIPLELKEKVVDAHYDFFKLADNRRRITPRLRQGMDVEVIKRQMMAVVCKADPTCDQLTWALAQEALDGGSDMTDKMEKYHLNDVYWTEVEQVFGYHQEHAVKTLLIVLFREDMDRYLTSPTLTNEAHIFMRDWRDSRQYGQLYKDWANKLEAELGIKTIVQGEPIERLVAIETFPCIDKIIAQYLQRNVLDSTMTVDDMETIVDEREHKIFFPVAAHTIYALLEARRMMEEIDQKMTGLIINSPEEGFKLYAQSLYSIDLHYRHYIREARQAESTNLLPDVTTMVQNVYTNSYLMQLAKKWQPLVDSMDKWHINNVISQRHFYQYHVSPFVERGVRVFVIISDALRYETMVELEQRIAQANRMVTYLKDPMLSTLPSYTQLGMAALLPHKVLSYEKNQDTVYADGMSTAGTDTRKKVLLQYVPKSMAITAEDLLLIEKPRNYFKDYDLIYIYSNHIDQTGDKKATEHEVFEATETEFDQIVKLVKFISSGNGSNILITADHGYIYQNEELDESDFTDFKAMGDYFIENRRFVIGPCLTEGDAVKTWNSENVGLKEGMQMQTCKGLNRIRKQGSGSRFVHGGSMPQEVVVPVLHVNVKKDSDVGNVDVDVLNKRSRLTTNKQTISFYQTDVVTEKQKALVLRIGFYDSQNELISDTVTLTFDSENPDSVQREQKHAFVFKNQLSKLNHQEVILKMEKQLVGTDQFAPYKQEAYKVSVMFNDDF</sequence>
<dbReference type="InterPro" id="IPR014060">
    <property type="entry name" value="PglZ"/>
</dbReference>
<dbReference type="Pfam" id="PF08665">
    <property type="entry name" value="PglZ"/>
    <property type="match status" value="1"/>
</dbReference>
<evidence type="ECO:0000313" key="1">
    <source>
        <dbReference type="EMBL" id="TXJ59159.1"/>
    </source>
</evidence>
<keyword evidence="2" id="KW-1185">Reference proteome</keyword>
<gene>
    <name evidence="1" type="primary">pglZ</name>
    <name evidence="1" type="ORF">ETF27_09585</name>
</gene>
<dbReference type="EMBL" id="SDIK01000078">
    <property type="protein sequence ID" value="TXJ59159.1"/>
    <property type="molecule type" value="Genomic_DNA"/>
</dbReference>
<dbReference type="OrthoDB" id="9769734at2"/>
<accession>A0A5C8GBI2</accession>
<comment type="caution">
    <text evidence="1">The sequence shown here is derived from an EMBL/GenBank/DDBJ whole genome shotgun (WGS) entry which is preliminary data.</text>
</comment>
<organism evidence="1 2">
    <name type="scientific">Prevotella brunnea</name>
    <dbReference type="NCBI Taxonomy" id="2508867"/>
    <lineage>
        <taxon>Bacteria</taxon>
        <taxon>Pseudomonadati</taxon>
        <taxon>Bacteroidota</taxon>
        <taxon>Bacteroidia</taxon>
        <taxon>Bacteroidales</taxon>
        <taxon>Prevotellaceae</taxon>
        <taxon>Prevotella</taxon>
    </lineage>
</organism>
<name>A0A5C8GBI2_9BACT</name>
<reference evidence="2" key="1">
    <citation type="submission" date="2019-05" db="EMBL/GenBank/DDBJ databases">
        <title>Prevotella brunnea sp. nov., isolated from a wound of a patient.</title>
        <authorList>
            <person name="Buhl M."/>
        </authorList>
    </citation>
    <scope>NUCLEOTIDE SEQUENCE [LARGE SCALE GENOMIC DNA]</scope>
    <source>
        <strain evidence="2">A2672</strain>
    </source>
</reference>
<dbReference type="InterPro" id="IPR017850">
    <property type="entry name" value="Alkaline_phosphatase_core_sf"/>
</dbReference>
<dbReference type="AlphaFoldDB" id="A0A5C8GBI2"/>